<accession>A0A1I6A0Q6</accession>
<evidence type="ECO:0000313" key="3">
    <source>
        <dbReference type="Proteomes" id="UP000198734"/>
    </source>
</evidence>
<protein>
    <submittedName>
        <fullName evidence="2">Uncharacterized lipoprotein YehR, DUF1307 family</fullName>
    </submittedName>
</protein>
<dbReference type="RefSeq" id="WP_093537712.1">
    <property type="nucleotide sequence ID" value="NZ_CP183885.1"/>
</dbReference>
<organism evidence="2 3">
    <name type="scientific">Psychrobacillus psychrotolerans</name>
    <dbReference type="NCBI Taxonomy" id="126156"/>
    <lineage>
        <taxon>Bacteria</taxon>
        <taxon>Bacillati</taxon>
        <taxon>Bacillota</taxon>
        <taxon>Bacilli</taxon>
        <taxon>Bacillales</taxon>
        <taxon>Bacillaceae</taxon>
        <taxon>Psychrobacillus</taxon>
    </lineage>
</organism>
<name>A0A1I6A0Q6_9BACI</name>
<dbReference type="OrthoDB" id="2718457at2"/>
<keyword evidence="2" id="KW-0449">Lipoprotein</keyword>
<gene>
    <name evidence="2" type="ORF">SAMN05421670_3038</name>
</gene>
<feature type="signal peptide" evidence="1">
    <location>
        <begin position="1"/>
        <end position="19"/>
    </location>
</feature>
<dbReference type="AlphaFoldDB" id="A0A1I6A0Q6"/>
<dbReference type="EMBL" id="FOXU01000006">
    <property type="protein sequence ID" value="SFQ62286.1"/>
    <property type="molecule type" value="Genomic_DNA"/>
</dbReference>
<dbReference type="Pfam" id="PF06998">
    <property type="entry name" value="DUF1307"/>
    <property type="match status" value="1"/>
</dbReference>
<dbReference type="Proteomes" id="UP000198734">
    <property type="component" value="Unassembled WGS sequence"/>
</dbReference>
<evidence type="ECO:0000256" key="1">
    <source>
        <dbReference type="SAM" id="SignalP"/>
    </source>
</evidence>
<reference evidence="3" key="1">
    <citation type="submission" date="2016-10" db="EMBL/GenBank/DDBJ databases">
        <authorList>
            <person name="Varghese N."/>
            <person name="Submissions S."/>
        </authorList>
    </citation>
    <scope>NUCLEOTIDE SEQUENCE [LARGE SCALE GENOMIC DNA]</scope>
    <source>
        <strain evidence="3">DSM 11706</strain>
    </source>
</reference>
<dbReference type="Gene3D" id="3.30.1830.10">
    <property type="entry name" value="YehR-like"/>
    <property type="match status" value="1"/>
</dbReference>
<dbReference type="PROSITE" id="PS51257">
    <property type="entry name" value="PROKAR_LIPOPROTEIN"/>
    <property type="match status" value="1"/>
</dbReference>
<keyword evidence="1" id="KW-0732">Signal</keyword>
<keyword evidence="3" id="KW-1185">Reference proteome</keyword>
<proteinExistence type="predicted"/>
<sequence>MKKLTGFIIIMVLALFLTACGSESTRTFELEQNGVITTMVYTTKGDKVTKQSTENIIQYDLAGIPSKEEAQELFAPLVEQFQDIDGITHNLEYEDTKAIETLTIDYEVAEYDDIKSLPGMEFTEDPKDKGVSMKKSLEILESQGFKEVK</sequence>
<evidence type="ECO:0000313" key="2">
    <source>
        <dbReference type="EMBL" id="SFQ62286.1"/>
    </source>
</evidence>
<dbReference type="InterPro" id="IPR009736">
    <property type="entry name" value="DUF1307"/>
</dbReference>
<dbReference type="InterPro" id="IPR036699">
    <property type="entry name" value="YehR-like_sf"/>
</dbReference>
<dbReference type="PIRSF" id="PIRSF006187">
    <property type="entry name" value="DUF1307"/>
    <property type="match status" value="1"/>
</dbReference>
<dbReference type="SUPFAM" id="SSF160704">
    <property type="entry name" value="YehR-like"/>
    <property type="match status" value="1"/>
</dbReference>
<feature type="chain" id="PRO_5038967921" evidence="1">
    <location>
        <begin position="20"/>
        <end position="149"/>
    </location>
</feature>